<feature type="non-terminal residue" evidence="6">
    <location>
        <position position="279"/>
    </location>
</feature>
<dbReference type="Pfam" id="PF00151">
    <property type="entry name" value="Lipase"/>
    <property type="match status" value="1"/>
</dbReference>
<dbReference type="GO" id="GO:0016042">
    <property type="term" value="P:lipid catabolic process"/>
    <property type="evidence" value="ECO:0007669"/>
    <property type="project" value="TreeGrafter"/>
</dbReference>
<evidence type="ECO:0000256" key="2">
    <source>
        <dbReference type="ARBA" id="ARBA00010701"/>
    </source>
</evidence>
<keyword evidence="3" id="KW-0964">Secreted</keyword>
<dbReference type="Gene3D" id="3.40.50.1820">
    <property type="entry name" value="alpha/beta hydrolase"/>
    <property type="match status" value="1"/>
</dbReference>
<dbReference type="PANTHER" id="PTHR11610:SF177">
    <property type="entry name" value="IP13478P-RELATED"/>
    <property type="match status" value="1"/>
</dbReference>
<dbReference type="PANTHER" id="PTHR11610">
    <property type="entry name" value="LIPASE"/>
    <property type="match status" value="1"/>
</dbReference>
<dbReference type="Proteomes" id="UP001200034">
    <property type="component" value="Unassembled WGS sequence"/>
</dbReference>
<evidence type="ECO:0000313" key="7">
    <source>
        <dbReference type="Proteomes" id="UP001200034"/>
    </source>
</evidence>
<dbReference type="AlphaFoldDB" id="A0AAD4K778"/>
<dbReference type="InterPro" id="IPR029058">
    <property type="entry name" value="AB_hydrolase_fold"/>
</dbReference>
<dbReference type="GO" id="GO:0005615">
    <property type="term" value="C:extracellular space"/>
    <property type="evidence" value="ECO:0007669"/>
    <property type="project" value="TreeGrafter"/>
</dbReference>
<dbReference type="PRINTS" id="PR00821">
    <property type="entry name" value="TAGLIPASE"/>
</dbReference>
<comment type="subcellular location">
    <subcellularLocation>
        <location evidence="1">Secreted</location>
    </subcellularLocation>
</comment>
<comment type="caution">
    <text evidence="6">The sequence shown here is derived from an EMBL/GenBank/DDBJ whole genome shotgun (WGS) entry which is preliminary data.</text>
</comment>
<gene>
    <name evidence="6" type="ORF">KR093_009729</name>
</gene>
<evidence type="ECO:0000259" key="5">
    <source>
        <dbReference type="Pfam" id="PF00151"/>
    </source>
</evidence>
<comment type="similarity">
    <text evidence="2 4">Belongs to the AB hydrolase superfamily. Lipase family.</text>
</comment>
<proteinExistence type="inferred from homology"/>
<evidence type="ECO:0000256" key="1">
    <source>
        <dbReference type="ARBA" id="ARBA00004613"/>
    </source>
</evidence>
<dbReference type="GO" id="GO:0016298">
    <property type="term" value="F:lipase activity"/>
    <property type="evidence" value="ECO:0007669"/>
    <property type="project" value="InterPro"/>
</dbReference>
<dbReference type="InterPro" id="IPR013818">
    <property type="entry name" value="Lipase"/>
</dbReference>
<reference evidence="6" key="1">
    <citation type="journal article" date="2021" name="Mol. Ecol. Resour.">
        <title>Phylogenomic analyses of the genus Drosophila reveals genomic signals of climate adaptation.</title>
        <authorList>
            <person name="Li F."/>
            <person name="Rane R.V."/>
            <person name="Luria V."/>
            <person name="Xiong Z."/>
            <person name="Chen J."/>
            <person name="Li Z."/>
            <person name="Catullo R.A."/>
            <person name="Griffin P.C."/>
            <person name="Schiffer M."/>
            <person name="Pearce S."/>
            <person name="Lee S.F."/>
            <person name="McElroy K."/>
            <person name="Stocker A."/>
            <person name="Shirriffs J."/>
            <person name="Cockerell F."/>
            <person name="Coppin C."/>
            <person name="Sgro C.M."/>
            <person name="Karger A."/>
            <person name="Cain J.W."/>
            <person name="Weber J.A."/>
            <person name="Santpere G."/>
            <person name="Kirschner M.W."/>
            <person name="Hoffmann A.A."/>
            <person name="Oakeshott J.G."/>
            <person name="Zhang G."/>
        </authorList>
    </citation>
    <scope>NUCLEOTIDE SEQUENCE</scope>
    <source>
        <strain evidence="6">BGI-SZ-2011g</strain>
    </source>
</reference>
<dbReference type="SUPFAM" id="SSF53474">
    <property type="entry name" value="alpha/beta-Hydrolases"/>
    <property type="match status" value="1"/>
</dbReference>
<dbReference type="InterPro" id="IPR000734">
    <property type="entry name" value="TAG_lipase"/>
</dbReference>
<name>A0AAD4K778_9MUSC</name>
<sequence>FVPYRRLKVLIHSYTGNLETSPNCQLRPPLLSIPGLNIISVDYSRLVPNLCYKEAVRNAHLVGRCLSHFLMSFIRNGLLRPQDIHLIGFGLGAHVAGFTAKFMKAYNVYIGHITGLDPAKPHFQTQERSERLDASDADFVDIIHTDILVHGLMMPIGHVDFYPNQGVQQPHCGPLHEVKTHLCFHHRAAEYYAESIFSSIGFLGFNCKDLYHYMSNRCMPGGDLQPMGYHARPSARGSYLLKTNNYAPYARGPSFEEMDRSLLGVVFKDTELKEKLHEL</sequence>
<accession>A0AAD4K778</accession>
<dbReference type="GO" id="GO:0017171">
    <property type="term" value="F:serine hydrolase activity"/>
    <property type="evidence" value="ECO:0007669"/>
    <property type="project" value="TreeGrafter"/>
</dbReference>
<feature type="non-terminal residue" evidence="6">
    <location>
        <position position="1"/>
    </location>
</feature>
<organism evidence="6 7">
    <name type="scientific">Drosophila rubida</name>
    <dbReference type="NCBI Taxonomy" id="30044"/>
    <lineage>
        <taxon>Eukaryota</taxon>
        <taxon>Metazoa</taxon>
        <taxon>Ecdysozoa</taxon>
        <taxon>Arthropoda</taxon>
        <taxon>Hexapoda</taxon>
        <taxon>Insecta</taxon>
        <taxon>Pterygota</taxon>
        <taxon>Neoptera</taxon>
        <taxon>Endopterygota</taxon>
        <taxon>Diptera</taxon>
        <taxon>Brachycera</taxon>
        <taxon>Muscomorpha</taxon>
        <taxon>Ephydroidea</taxon>
        <taxon>Drosophilidae</taxon>
        <taxon>Drosophila</taxon>
    </lineage>
</organism>
<feature type="domain" description="Lipase" evidence="5">
    <location>
        <begin position="5"/>
        <end position="249"/>
    </location>
</feature>
<evidence type="ECO:0000256" key="3">
    <source>
        <dbReference type="ARBA" id="ARBA00022525"/>
    </source>
</evidence>
<dbReference type="EMBL" id="JAJJHW010001127">
    <property type="protein sequence ID" value="KAH8378160.1"/>
    <property type="molecule type" value="Genomic_DNA"/>
</dbReference>
<protein>
    <recommendedName>
        <fullName evidence="5">Lipase domain-containing protein</fullName>
    </recommendedName>
</protein>
<evidence type="ECO:0000256" key="4">
    <source>
        <dbReference type="RuleBase" id="RU004262"/>
    </source>
</evidence>
<evidence type="ECO:0000313" key="6">
    <source>
        <dbReference type="EMBL" id="KAH8378160.1"/>
    </source>
</evidence>
<keyword evidence="7" id="KW-1185">Reference proteome</keyword>